<sequence>MAIRVDPAALLRASGAADRLADGVRKDASDIEAETDVAVRALSGFRTGDVLDRLRSGWTDALGRHRDYLDRLSGALADAARGYRRSDAETAAELDRF</sequence>
<dbReference type="Gene3D" id="1.10.287.1060">
    <property type="entry name" value="ESAT-6-like"/>
    <property type="match status" value="1"/>
</dbReference>
<accession>A0A545AQK3</accession>
<dbReference type="EMBL" id="VIRS01000012">
    <property type="protein sequence ID" value="TQS43606.1"/>
    <property type="molecule type" value="Genomic_DNA"/>
</dbReference>
<name>A0A545AQK3_9ACTN</name>
<dbReference type="RefSeq" id="WP_142705907.1">
    <property type="nucleotide sequence ID" value="NZ_VIRS01000012.1"/>
</dbReference>
<organism evidence="1 2">
    <name type="scientific">Cryptosporangium phraense</name>
    <dbReference type="NCBI Taxonomy" id="2593070"/>
    <lineage>
        <taxon>Bacteria</taxon>
        <taxon>Bacillati</taxon>
        <taxon>Actinomycetota</taxon>
        <taxon>Actinomycetes</taxon>
        <taxon>Cryptosporangiales</taxon>
        <taxon>Cryptosporangiaceae</taxon>
        <taxon>Cryptosporangium</taxon>
    </lineage>
</organism>
<comment type="caution">
    <text evidence="1">The sequence shown here is derived from an EMBL/GenBank/DDBJ whole genome shotgun (WGS) entry which is preliminary data.</text>
</comment>
<proteinExistence type="predicted"/>
<keyword evidence="2" id="KW-1185">Reference proteome</keyword>
<dbReference type="InterPro" id="IPR036689">
    <property type="entry name" value="ESAT-6-like_sf"/>
</dbReference>
<gene>
    <name evidence="1" type="ORF">FL583_18395</name>
</gene>
<evidence type="ECO:0000313" key="2">
    <source>
        <dbReference type="Proteomes" id="UP000317982"/>
    </source>
</evidence>
<dbReference type="Proteomes" id="UP000317982">
    <property type="component" value="Unassembled WGS sequence"/>
</dbReference>
<evidence type="ECO:0000313" key="1">
    <source>
        <dbReference type="EMBL" id="TQS43606.1"/>
    </source>
</evidence>
<dbReference type="OrthoDB" id="3395187at2"/>
<reference evidence="1 2" key="1">
    <citation type="submission" date="2019-07" db="EMBL/GenBank/DDBJ databases">
        <title>Cryptosporangium phraense sp. nov., isolated from plant litter.</title>
        <authorList>
            <person name="Suriyachadkun C."/>
        </authorList>
    </citation>
    <scope>NUCLEOTIDE SEQUENCE [LARGE SCALE GENOMIC DNA]</scope>
    <source>
        <strain evidence="1 2">A-T 5661</strain>
    </source>
</reference>
<protein>
    <submittedName>
        <fullName evidence="1">Uncharacterized protein</fullName>
    </submittedName>
</protein>
<dbReference type="InParanoid" id="A0A545AQK3"/>
<dbReference type="SUPFAM" id="SSF140453">
    <property type="entry name" value="EsxAB dimer-like"/>
    <property type="match status" value="1"/>
</dbReference>
<dbReference type="AlphaFoldDB" id="A0A545AQK3"/>